<dbReference type="InterPro" id="IPR036709">
    <property type="entry name" value="Autotransporte_beta_dom_sf"/>
</dbReference>
<dbReference type="AlphaFoldDB" id="A0A9D7PSN0"/>
<accession>A0A9D7PSN0</accession>
<gene>
    <name evidence="3" type="ORF">IPL58_12735</name>
</gene>
<sequence length="656" mass="69795">MKLKQMLRAGVAAGISLASAGVWATPCDSALSSYESYVSLGFSSNASDIVSNHPECFAGSPGSSRVQINATSFNQAMAISGALSSRLSSNGPVVTASLDRKGMAAGNGAGKWNVWGNINQNDTHQSYTAANGFKTKSDADVLTTVVGVDYSLSPTMVVGVSGAFDNANGSGQNMNPGNTKNRTDTTGYVIAPYLGIQLSKELSLDASIGMGQGKFDTNSNTEADADRWFGAANLSYNRWFDNIQLTGKLSYLHGVEDYGDIKNSATGAKFTGTDAKNTVGQLRLGMQAGYWLNGFMPFAALAYTSDIHRDTTQFEIPTTRSAGMPGCSDWGSIISPWPREFPEVLPSIRKLGATIRPIIALSQTSISDSEGSAVKQRKAAYLCAAFFIVLLSACASSSGDPGGGRERTGQWAARSGFDSATIHVSGLNLYSLLRRNGAGDTLSIYIEGDGAPWVNPFQPPRDPTPAKSLPLLLAQTDGAAVVAYLGRPCQYLDDRMRSDCPVIYWAERRFSPEVLDAMNAAVSQLKTLAGLGRIRLVGYSGGGVIAALLASRRSDVAELITIAAPLALSDWVAVQDLSPLVGSLDPLLENAARIPVAAVHFAGADDRVVPGDIVARYVAKHGGKLVLVDDYDHDCCWEKDWRERLRGALELLERTR</sequence>
<feature type="chain" id="PRO_5038920821" evidence="1">
    <location>
        <begin position="25"/>
        <end position="656"/>
    </location>
</feature>
<dbReference type="SUPFAM" id="SSF53474">
    <property type="entry name" value="alpha/beta-Hydrolases"/>
    <property type="match status" value="1"/>
</dbReference>
<proteinExistence type="predicted"/>
<comment type="caution">
    <text evidence="3">The sequence shown here is derived from an EMBL/GenBank/DDBJ whole genome shotgun (WGS) entry which is preliminary data.</text>
</comment>
<evidence type="ECO:0000313" key="4">
    <source>
        <dbReference type="Proteomes" id="UP000886689"/>
    </source>
</evidence>
<organism evidence="3 4">
    <name type="scientific">Candidatus Proximibacter danicus</name>
    <dbReference type="NCBI Taxonomy" id="2954365"/>
    <lineage>
        <taxon>Bacteria</taxon>
        <taxon>Pseudomonadati</taxon>
        <taxon>Pseudomonadota</taxon>
        <taxon>Betaproteobacteria</taxon>
        <taxon>Candidatus Proximibacter</taxon>
    </lineage>
</organism>
<keyword evidence="1" id="KW-0732">Signal</keyword>
<dbReference type="SMART" id="SM00869">
    <property type="entry name" value="Autotransporter"/>
    <property type="match status" value="1"/>
</dbReference>
<dbReference type="InterPro" id="IPR005546">
    <property type="entry name" value="Autotransporte_beta"/>
</dbReference>
<dbReference type="Pfam" id="PF03797">
    <property type="entry name" value="Autotransporter"/>
    <property type="match status" value="1"/>
</dbReference>
<dbReference type="Proteomes" id="UP000886689">
    <property type="component" value="Unassembled WGS sequence"/>
</dbReference>
<feature type="domain" description="Autotransporter" evidence="2">
    <location>
        <begin position="111"/>
        <end position="441"/>
    </location>
</feature>
<evidence type="ECO:0000313" key="3">
    <source>
        <dbReference type="EMBL" id="MBK8524862.1"/>
    </source>
</evidence>
<dbReference type="Gene3D" id="3.40.50.1820">
    <property type="entry name" value="alpha/beta hydrolase"/>
    <property type="match status" value="1"/>
</dbReference>
<name>A0A9D7PSN0_9PROT</name>
<evidence type="ECO:0000259" key="2">
    <source>
        <dbReference type="SMART" id="SM00869"/>
    </source>
</evidence>
<evidence type="ECO:0000256" key="1">
    <source>
        <dbReference type="SAM" id="SignalP"/>
    </source>
</evidence>
<feature type="signal peptide" evidence="1">
    <location>
        <begin position="1"/>
        <end position="24"/>
    </location>
</feature>
<protein>
    <submittedName>
        <fullName evidence="3">Autotransporter domain-containing protein</fullName>
    </submittedName>
</protein>
<dbReference type="Gene3D" id="2.40.128.130">
    <property type="entry name" value="Autotransporter beta-domain"/>
    <property type="match status" value="1"/>
</dbReference>
<reference evidence="3" key="1">
    <citation type="submission" date="2020-10" db="EMBL/GenBank/DDBJ databases">
        <title>Connecting structure to function with the recovery of over 1000 high-quality activated sludge metagenome-assembled genomes encoding full-length rRNA genes using long-read sequencing.</title>
        <authorList>
            <person name="Singleton C.M."/>
            <person name="Petriglieri F."/>
            <person name="Kristensen J.M."/>
            <person name="Kirkegaard R.H."/>
            <person name="Michaelsen T.Y."/>
            <person name="Andersen M.H."/>
            <person name="Karst S.M."/>
            <person name="Dueholm M.S."/>
            <person name="Nielsen P.H."/>
            <person name="Albertsen M."/>
        </authorList>
    </citation>
    <scope>NUCLEOTIDE SEQUENCE</scope>
    <source>
        <strain evidence="3">Hirt_18-Q3-R61-65_BATAC.395</strain>
    </source>
</reference>
<dbReference type="EMBL" id="JADJUC010000015">
    <property type="protein sequence ID" value="MBK8524862.1"/>
    <property type="molecule type" value="Genomic_DNA"/>
</dbReference>
<dbReference type="SUPFAM" id="SSF103515">
    <property type="entry name" value="Autotransporter"/>
    <property type="match status" value="1"/>
</dbReference>
<dbReference type="InterPro" id="IPR029058">
    <property type="entry name" value="AB_hydrolase_fold"/>
</dbReference>